<reference evidence="2" key="1">
    <citation type="submission" date="2020-04" db="EMBL/GenBank/DDBJ databases">
        <title>Deep metagenomics examines the oral microbiome during advanced dental caries in children, revealing novel taxa and co-occurrences with host molecules.</title>
        <authorList>
            <person name="Baker J.L."/>
            <person name="Morton J.T."/>
            <person name="Dinis M."/>
            <person name="Alvarez R."/>
            <person name="Tran N.C."/>
            <person name="Knight R."/>
            <person name="Edlund A."/>
        </authorList>
    </citation>
    <scope>NUCLEOTIDE SEQUENCE</scope>
    <source>
        <strain evidence="2">JCVI_24_bin.2</strain>
    </source>
</reference>
<dbReference type="Proteomes" id="UP000709351">
    <property type="component" value="Unassembled WGS sequence"/>
</dbReference>
<gene>
    <name evidence="2" type="ORF">HXM93_03180</name>
</gene>
<proteinExistence type="predicted"/>
<protein>
    <submittedName>
        <fullName evidence="2">Aminoglycoside phosphotransferase family protein</fullName>
    </submittedName>
</protein>
<dbReference type="PANTHER" id="PTHR21064:SF5">
    <property type="entry name" value="SLR1880 PROTEIN"/>
    <property type="match status" value="1"/>
</dbReference>
<dbReference type="AlphaFoldDB" id="A0A930DNF9"/>
<dbReference type="InterPro" id="IPR011009">
    <property type="entry name" value="Kinase-like_dom_sf"/>
</dbReference>
<organism evidence="2 3">
    <name type="scientific">Oribacterium parvum</name>
    <dbReference type="NCBI Taxonomy" id="1501329"/>
    <lineage>
        <taxon>Bacteria</taxon>
        <taxon>Bacillati</taxon>
        <taxon>Bacillota</taxon>
        <taxon>Clostridia</taxon>
        <taxon>Lachnospirales</taxon>
        <taxon>Lachnospiraceae</taxon>
        <taxon>Oribacterium</taxon>
    </lineage>
</organism>
<sequence length="365" mass="42320">MNKELSKKEIENALSHFQIKGEVKAFEHYGSGHINDTFLVKAERDYILQRMNTNIFKNAKELMENVSLVCAFMEKEILKAGGDPEREGLRLVPTKEGKAYYEDEEDNFFRVYLFVERTKSYNLVEKPEHFYESARAFGHFQNLLASFPAERLHETIPDFHNSVNRFARFKEVLKKDAFNRRKDCEEEVQFFLEHEKDLSYAMELLAKKELPLRVSHNDTKLNNVLFDAETERALCIIDLDTVMPGLSIFDFGDAIRFGANTAVEDEKDLTKVSLSLPLFSTYVKGFLEGAGGKLTKKEIESLPEGAKIMTLECGMRFLTDYLEGDVYFHTVRPGHNLDRARTQIALVKDMETKWDEMKKEVKEYL</sequence>
<evidence type="ECO:0000259" key="1">
    <source>
        <dbReference type="Pfam" id="PF01636"/>
    </source>
</evidence>
<evidence type="ECO:0000313" key="2">
    <source>
        <dbReference type="EMBL" id="MBF1283522.1"/>
    </source>
</evidence>
<dbReference type="InterPro" id="IPR002575">
    <property type="entry name" value="Aminoglycoside_PTrfase"/>
</dbReference>
<dbReference type="InterPro" id="IPR050249">
    <property type="entry name" value="Pseudomonas-type_ThrB"/>
</dbReference>
<comment type="caution">
    <text evidence="2">The sequence shown here is derived from an EMBL/GenBank/DDBJ whole genome shotgun (WGS) entry which is preliminary data.</text>
</comment>
<dbReference type="EMBL" id="JABZRD010000155">
    <property type="protein sequence ID" value="MBF1283522.1"/>
    <property type="molecule type" value="Genomic_DNA"/>
</dbReference>
<name>A0A930DNF9_9FIRM</name>
<evidence type="ECO:0000313" key="3">
    <source>
        <dbReference type="Proteomes" id="UP000709351"/>
    </source>
</evidence>
<dbReference type="Pfam" id="PF01636">
    <property type="entry name" value="APH"/>
    <property type="match status" value="1"/>
</dbReference>
<accession>A0A930DNF9</accession>
<dbReference type="PANTHER" id="PTHR21064">
    <property type="entry name" value="AMINOGLYCOSIDE PHOSPHOTRANSFERASE DOMAIN-CONTAINING PROTEIN-RELATED"/>
    <property type="match status" value="1"/>
</dbReference>
<dbReference type="SUPFAM" id="SSF56112">
    <property type="entry name" value="Protein kinase-like (PK-like)"/>
    <property type="match status" value="1"/>
</dbReference>
<dbReference type="Gene3D" id="3.90.1200.10">
    <property type="match status" value="1"/>
</dbReference>
<feature type="domain" description="Aminoglycoside phosphotransferase" evidence="1">
    <location>
        <begin position="29"/>
        <end position="258"/>
    </location>
</feature>